<evidence type="ECO:0000313" key="1">
    <source>
        <dbReference type="EMBL" id="KAK5839465.1"/>
    </source>
</evidence>
<name>A0ABR0QJT9_GOSAR</name>
<dbReference type="Proteomes" id="UP001358586">
    <property type="component" value="Chromosome 3"/>
</dbReference>
<sequence>MGSTTASLARIASLSIVGQVTIAQRYSYLCLIFSCSLSLFRIWLVLRENLIWSVGDGESVRCWKDNWISDIGPLSNHIPSHSNINLDCSLRELVIKDGHGI</sequence>
<reference evidence="1 2" key="1">
    <citation type="submission" date="2023-03" db="EMBL/GenBank/DDBJ databases">
        <title>WGS of Gossypium arboreum.</title>
        <authorList>
            <person name="Yu D."/>
        </authorList>
    </citation>
    <scope>NUCLEOTIDE SEQUENCE [LARGE SCALE GENOMIC DNA]</scope>
    <source>
        <tissue evidence="1">Leaf</tissue>
    </source>
</reference>
<organism evidence="1 2">
    <name type="scientific">Gossypium arboreum</name>
    <name type="common">Tree cotton</name>
    <name type="synonym">Gossypium nanking</name>
    <dbReference type="NCBI Taxonomy" id="29729"/>
    <lineage>
        <taxon>Eukaryota</taxon>
        <taxon>Viridiplantae</taxon>
        <taxon>Streptophyta</taxon>
        <taxon>Embryophyta</taxon>
        <taxon>Tracheophyta</taxon>
        <taxon>Spermatophyta</taxon>
        <taxon>Magnoliopsida</taxon>
        <taxon>eudicotyledons</taxon>
        <taxon>Gunneridae</taxon>
        <taxon>Pentapetalae</taxon>
        <taxon>rosids</taxon>
        <taxon>malvids</taxon>
        <taxon>Malvales</taxon>
        <taxon>Malvaceae</taxon>
        <taxon>Malvoideae</taxon>
        <taxon>Gossypium</taxon>
    </lineage>
</organism>
<proteinExistence type="predicted"/>
<evidence type="ECO:0000313" key="2">
    <source>
        <dbReference type="Proteomes" id="UP001358586"/>
    </source>
</evidence>
<accession>A0ABR0QJT9</accession>
<dbReference type="EMBL" id="JARKNE010000003">
    <property type="protein sequence ID" value="KAK5839465.1"/>
    <property type="molecule type" value="Genomic_DNA"/>
</dbReference>
<gene>
    <name evidence="1" type="ORF">PVK06_008259</name>
</gene>
<comment type="caution">
    <text evidence="1">The sequence shown here is derived from an EMBL/GenBank/DDBJ whole genome shotgun (WGS) entry which is preliminary data.</text>
</comment>
<keyword evidence="2" id="KW-1185">Reference proteome</keyword>
<protein>
    <submittedName>
        <fullName evidence="1">Uncharacterized protein</fullName>
    </submittedName>
</protein>